<dbReference type="OrthoDB" id="6192129at2"/>
<dbReference type="STRING" id="274537.BIU88_09525"/>
<dbReference type="InterPro" id="IPR036590">
    <property type="entry name" value="SRAP-like"/>
</dbReference>
<dbReference type="EMBL" id="CP017305">
    <property type="protein sequence ID" value="AOS84347.1"/>
    <property type="molecule type" value="Genomic_DNA"/>
</dbReference>
<dbReference type="Gene3D" id="3.90.1680.10">
    <property type="entry name" value="SOS response associated peptidase-like"/>
    <property type="match status" value="1"/>
</dbReference>
<name>A0A1D8D509_CHLLM</name>
<organism evidence="1 2">
    <name type="scientific">Chlorobaculum limnaeum</name>
    <dbReference type="NCBI Taxonomy" id="274537"/>
    <lineage>
        <taxon>Bacteria</taxon>
        <taxon>Pseudomonadati</taxon>
        <taxon>Chlorobiota</taxon>
        <taxon>Chlorobiia</taxon>
        <taxon>Chlorobiales</taxon>
        <taxon>Chlorobiaceae</taxon>
        <taxon>Chlorobaculum</taxon>
    </lineage>
</organism>
<dbReference type="KEGG" id="clz:BIU88_09525"/>
<protein>
    <submittedName>
        <fullName evidence="1">Uncharacterized protein</fullName>
    </submittedName>
</protein>
<reference evidence="1" key="1">
    <citation type="submission" date="2016-09" db="EMBL/GenBank/DDBJ databases">
        <title>Genome sequence of Chlorobaculum limnaeum.</title>
        <authorList>
            <person name="Liu Z."/>
            <person name="Tank M."/>
            <person name="Bryant D.A."/>
        </authorList>
    </citation>
    <scope>NUCLEOTIDE SEQUENCE [LARGE SCALE GENOMIC DNA]</scope>
    <source>
        <strain evidence="1">DSM 1677</strain>
    </source>
</reference>
<proteinExistence type="predicted"/>
<evidence type="ECO:0000313" key="2">
    <source>
        <dbReference type="Proteomes" id="UP000095185"/>
    </source>
</evidence>
<keyword evidence="2" id="KW-1185">Reference proteome</keyword>
<dbReference type="AlphaFoldDB" id="A0A1D8D509"/>
<accession>A0A1D8D509</accession>
<dbReference type="SUPFAM" id="SSF143081">
    <property type="entry name" value="BB1717-like"/>
    <property type="match status" value="1"/>
</dbReference>
<sequence>MPVMLEPQHGKQWIEAGSPDTAKLLLPIGDGKLHIYPVSTQVNNPRYVRRDCIEEIETDS</sequence>
<dbReference type="Proteomes" id="UP000095185">
    <property type="component" value="Chromosome"/>
</dbReference>
<gene>
    <name evidence="1" type="ORF">BIU88_09525</name>
</gene>
<evidence type="ECO:0000313" key="1">
    <source>
        <dbReference type="EMBL" id="AOS84347.1"/>
    </source>
</evidence>